<sequence length="524" mass="59095">MGDFLHIPNTRKNLEPIIISNKCGSRETAVTSIPIKYSQKAFKHIASTDHSMLAMGTVVKIGQFLLKVAALEIIRRFSEVHCPLVWHGLQALQILCYPPFNWIQKWAPFKKLGKCMQNISKPVLFLSIATLLSDHYAHVEESSSSSDDSQAQLHQQSDSSTDLSIAHKRSVEEDCQSLVFRKWMLELSAELDKECLILPERINRDELYRFYNAANGDFSCFLSSIKKTINWRKNFKFLSPEQLESWSNMVFWHGRDVMRRPCLIIRLGLAYSDITSEDKSCLSEVVVSQIEKGVLHLLDAEEPQITVVMDCEGLTPFHFPLKMMRYCVILLQDHYPNCLAALFVIRLSPIARVISQALFQVLRPATRQKLRIEGENYKEVLSGYLQMLPTFLGGNCSCPKCSNLSCMKNPPEKANPVGPSSGSINTENIYSPPSAYQTDDFDRRQCPKCSNLSCMKNPPEKANLVGPSSGSINAENIYSPLSAYQTDDFDYVNCDKMLKAAILGIIVFLLSVAVIKIVYNVGII</sequence>
<keyword evidence="1" id="KW-0472">Membrane</keyword>
<reference evidence="3" key="1">
    <citation type="submission" date="2023-05" db="EMBL/GenBank/DDBJ databases">
        <title>Nepenthes gracilis genome sequencing.</title>
        <authorList>
            <person name="Fukushima K."/>
        </authorList>
    </citation>
    <scope>NUCLEOTIDE SEQUENCE</scope>
    <source>
        <strain evidence="3">SING2019-196</strain>
    </source>
</reference>
<dbReference type="AlphaFoldDB" id="A0AAD3XR91"/>
<evidence type="ECO:0000259" key="2">
    <source>
        <dbReference type="PROSITE" id="PS50191"/>
    </source>
</evidence>
<comment type="caution">
    <text evidence="3">The sequence shown here is derived from an EMBL/GenBank/DDBJ whole genome shotgun (WGS) entry which is preliminary data.</text>
</comment>
<dbReference type="PANTHER" id="PTHR47041:SF2">
    <property type="entry name" value="SEC14 CYTOSOLIC FACTOR FAMILY PROTEIN _ PHOSPHOGLYCERIDE TRANSFER FAMILY PROTEIN"/>
    <property type="match status" value="1"/>
</dbReference>
<dbReference type="InterPro" id="IPR001251">
    <property type="entry name" value="CRAL-TRIO_dom"/>
</dbReference>
<dbReference type="InterPro" id="IPR036865">
    <property type="entry name" value="CRAL-TRIO_dom_sf"/>
</dbReference>
<organism evidence="3 4">
    <name type="scientific">Nepenthes gracilis</name>
    <name type="common">Slender pitcher plant</name>
    <dbReference type="NCBI Taxonomy" id="150966"/>
    <lineage>
        <taxon>Eukaryota</taxon>
        <taxon>Viridiplantae</taxon>
        <taxon>Streptophyta</taxon>
        <taxon>Embryophyta</taxon>
        <taxon>Tracheophyta</taxon>
        <taxon>Spermatophyta</taxon>
        <taxon>Magnoliopsida</taxon>
        <taxon>eudicotyledons</taxon>
        <taxon>Gunneridae</taxon>
        <taxon>Pentapetalae</taxon>
        <taxon>Caryophyllales</taxon>
        <taxon>Nepenthaceae</taxon>
        <taxon>Nepenthes</taxon>
    </lineage>
</organism>
<dbReference type="Proteomes" id="UP001279734">
    <property type="component" value="Unassembled WGS sequence"/>
</dbReference>
<protein>
    <recommendedName>
        <fullName evidence="2">CRAL-TRIO domain-containing protein</fullName>
    </recommendedName>
</protein>
<dbReference type="PROSITE" id="PS50191">
    <property type="entry name" value="CRAL_TRIO"/>
    <property type="match status" value="1"/>
</dbReference>
<evidence type="ECO:0000256" key="1">
    <source>
        <dbReference type="SAM" id="Phobius"/>
    </source>
</evidence>
<name>A0AAD3XR91_NEPGR</name>
<evidence type="ECO:0000313" key="3">
    <source>
        <dbReference type="EMBL" id="GMH13350.1"/>
    </source>
</evidence>
<accession>A0AAD3XR91</accession>
<keyword evidence="4" id="KW-1185">Reference proteome</keyword>
<dbReference type="CDD" id="cd00170">
    <property type="entry name" value="SEC14"/>
    <property type="match status" value="1"/>
</dbReference>
<dbReference type="SMART" id="SM00516">
    <property type="entry name" value="SEC14"/>
    <property type="match status" value="1"/>
</dbReference>
<dbReference type="Gene3D" id="3.40.525.10">
    <property type="entry name" value="CRAL-TRIO lipid binding domain"/>
    <property type="match status" value="1"/>
</dbReference>
<evidence type="ECO:0000313" key="4">
    <source>
        <dbReference type="Proteomes" id="UP001279734"/>
    </source>
</evidence>
<feature type="transmembrane region" description="Helical" evidence="1">
    <location>
        <begin position="500"/>
        <end position="519"/>
    </location>
</feature>
<keyword evidence="1" id="KW-1133">Transmembrane helix</keyword>
<proteinExistence type="predicted"/>
<keyword evidence="1" id="KW-0812">Transmembrane</keyword>
<feature type="domain" description="CRAL-TRIO" evidence="2">
    <location>
        <begin position="252"/>
        <end position="400"/>
    </location>
</feature>
<gene>
    <name evidence="3" type="ORF">Nepgr_015191</name>
</gene>
<dbReference type="PANTHER" id="PTHR47041">
    <property type="entry name" value="SEC14 CYTOSOLIC FACTOR FAMILY PROTEIN / PHOSPHOGLYCERIDE TRANSFER FAMILY PROTEIN"/>
    <property type="match status" value="1"/>
</dbReference>
<dbReference type="SUPFAM" id="SSF52087">
    <property type="entry name" value="CRAL/TRIO domain"/>
    <property type="match status" value="1"/>
</dbReference>
<dbReference type="EMBL" id="BSYO01000012">
    <property type="protein sequence ID" value="GMH13350.1"/>
    <property type="molecule type" value="Genomic_DNA"/>
</dbReference>
<dbReference type="Pfam" id="PF00650">
    <property type="entry name" value="CRAL_TRIO"/>
    <property type="match status" value="1"/>
</dbReference>